<dbReference type="GO" id="GO:0005789">
    <property type="term" value="C:endoplasmic reticulum membrane"/>
    <property type="evidence" value="ECO:0007669"/>
    <property type="project" value="UniProtKB-SubCell"/>
</dbReference>
<evidence type="ECO:0000256" key="10">
    <source>
        <dbReference type="ARBA" id="ARBA00022989"/>
    </source>
</evidence>
<dbReference type="GO" id="GO:0043048">
    <property type="term" value="P:dolichyl monophosphate biosynthetic process"/>
    <property type="evidence" value="ECO:0007669"/>
    <property type="project" value="TreeGrafter"/>
</dbReference>
<dbReference type="Gene3D" id="3.90.1490.10">
    <property type="entry name" value="putative n-type atp pyrophosphatase, domain 2"/>
    <property type="match status" value="1"/>
</dbReference>
<dbReference type="EMBL" id="LJBN01000116">
    <property type="protein sequence ID" value="OOQ89126.1"/>
    <property type="molecule type" value="Genomic_DNA"/>
</dbReference>
<dbReference type="CDD" id="cd01994">
    <property type="entry name" value="AANH_PF0828-like"/>
    <property type="match status" value="1"/>
</dbReference>
<feature type="transmembrane region" description="Helical" evidence="16">
    <location>
        <begin position="1461"/>
        <end position="1490"/>
    </location>
</feature>
<evidence type="ECO:0000256" key="5">
    <source>
        <dbReference type="ARBA" id="ARBA00018426"/>
    </source>
</evidence>
<dbReference type="PANTHER" id="PTHR13205">
    <property type="entry name" value="TRANSMEMBRANE PROTEIN 15-RELATED"/>
    <property type="match status" value="1"/>
</dbReference>
<feature type="transmembrane region" description="Helical" evidence="16">
    <location>
        <begin position="1599"/>
        <end position="1618"/>
    </location>
</feature>
<feature type="transmembrane region" description="Helical" evidence="16">
    <location>
        <begin position="1519"/>
        <end position="1539"/>
    </location>
</feature>
<proteinExistence type="inferred from homology"/>
<evidence type="ECO:0000256" key="11">
    <source>
        <dbReference type="ARBA" id="ARBA00023136"/>
    </source>
</evidence>
<protein>
    <recommendedName>
        <fullName evidence="5">Diphthine--ammonia ligase</fullName>
        <ecNumber evidence="4">2.7.1.108</ecNumber>
        <ecNumber evidence="3">6.3.1.14</ecNumber>
    </recommendedName>
    <alternativeName>
        <fullName evidence="12">Diphthamide synthase</fullName>
    </alternativeName>
    <alternativeName>
        <fullName evidence="13">Diphthamide synthetase</fullName>
    </alternativeName>
</protein>
<keyword evidence="11 16" id="KW-0472">Membrane</keyword>
<feature type="transmembrane region" description="Helical" evidence="16">
    <location>
        <begin position="1421"/>
        <end position="1441"/>
    </location>
</feature>
<dbReference type="Pfam" id="PF01902">
    <property type="entry name" value="Diphthami_syn_2"/>
    <property type="match status" value="1"/>
</dbReference>
<evidence type="ECO:0000256" key="3">
    <source>
        <dbReference type="ARBA" id="ARBA00012089"/>
    </source>
</evidence>
<keyword evidence="7 16" id="KW-0812">Transmembrane</keyword>
<evidence type="ECO:0000256" key="12">
    <source>
        <dbReference type="ARBA" id="ARBA00029814"/>
    </source>
</evidence>
<evidence type="ECO:0000256" key="13">
    <source>
        <dbReference type="ARBA" id="ARBA00031552"/>
    </source>
</evidence>
<evidence type="ECO:0000259" key="17">
    <source>
        <dbReference type="Pfam" id="PF01902"/>
    </source>
</evidence>
<evidence type="ECO:0000256" key="15">
    <source>
        <dbReference type="SAM" id="MobiDB-lite"/>
    </source>
</evidence>
<dbReference type="GO" id="GO:0004168">
    <property type="term" value="F:dolichol kinase activity"/>
    <property type="evidence" value="ECO:0007669"/>
    <property type="project" value="UniProtKB-EC"/>
</dbReference>
<dbReference type="InterPro" id="IPR035959">
    <property type="entry name" value="RutC-like_sf"/>
</dbReference>
<dbReference type="InterPro" id="IPR014729">
    <property type="entry name" value="Rossmann-like_a/b/a_fold"/>
</dbReference>
<accession>A0A1S9RUQ9</accession>
<dbReference type="PANTHER" id="PTHR13205:SF15">
    <property type="entry name" value="DOLICHOL KINASE"/>
    <property type="match status" value="1"/>
</dbReference>
<feature type="domain" description="Diphthamide synthase" evidence="17">
    <location>
        <begin position="135"/>
        <end position="306"/>
    </location>
</feature>
<dbReference type="Pfam" id="PF01042">
    <property type="entry name" value="Ribonuc_L-PSP"/>
    <property type="match status" value="1"/>
</dbReference>
<feature type="region of interest" description="Disordered" evidence="15">
    <location>
        <begin position="47"/>
        <end position="69"/>
    </location>
</feature>
<feature type="transmembrane region" description="Helical" evidence="16">
    <location>
        <begin position="1559"/>
        <end position="1578"/>
    </location>
</feature>
<feature type="compositionally biased region" description="Polar residues" evidence="15">
    <location>
        <begin position="125"/>
        <end position="134"/>
    </location>
</feature>
<keyword evidence="6 18" id="KW-0808">Transferase</keyword>
<comment type="catalytic activity">
    <reaction evidence="14">
        <text>diphthine-[translation elongation factor 2] + NH4(+) + ATP = diphthamide-[translation elongation factor 2] + AMP + diphosphate + H(+)</text>
        <dbReference type="Rhea" id="RHEA:19753"/>
        <dbReference type="Rhea" id="RHEA-COMP:10172"/>
        <dbReference type="Rhea" id="RHEA-COMP:10174"/>
        <dbReference type="ChEBI" id="CHEBI:15378"/>
        <dbReference type="ChEBI" id="CHEBI:16692"/>
        <dbReference type="ChEBI" id="CHEBI:28938"/>
        <dbReference type="ChEBI" id="CHEBI:30616"/>
        <dbReference type="ChEBI" id="CHEBI:33019"/>
        <dbReference type="ChEBI" id="CHEBI:82696"/>
        <dbReference type="ChEBI" id="CHEBI:456215"/>
        <dbReference type="EC" id="6.3.1.14"/>
    </reaction>
</comment>
<evidence type="ECO:0000256" key="4">
    <source>
        <dbReference type="ARBA" id="ARBA00012132"/>
    </source>
</evidence>
<sequence>MPPPQSTPSPGLNVIALISGGKDSLYSILHCIRNGHKVVALANLHPAPKATPSHDQSVREDGQNGSGDMAEDIDSFMYQTIGHSVIPLYESALDIPLYRAPITGGAVDTARIYRHDAADQAAEHVSSTNPGTGSDSEDETESLVPLLRRIMQAHPEANAVSAGAILSTYQRTRIENVAGRLGLVPLAWLWMYPSLPAPAERDADPAAIAQAGLLEDMAGCGCDARIIKVASGGLDDGYLWENVSGSGTSGRALRRRLVKGMSRFAAAEDIRGAVLGEGGEYETLALDGPGFLWKMRIEVEERDVSIGEGGVAFVKLKGARCVPKSDGMEYTPRDVRRPVLLDGLFDTALAGISSLSVHQTGLTVSGESVPSLEWSIGEPNHHLSPSTWTVSNLVAPEAGPGAGEQMSAIVTKVQHALSSPPVPISSPRSTEDIVFATVLLRSMSDFALMNNVYVSLFKKPNPPARVTVACGDALPANVRVMVSFVIDRGARDRRQGLHVQSRSYWAPANIGPYSQAMSIPLQDEGRIIYIAGQIPLEPASMEVAAQDKPWFEGYSLRAALALQHLWRIGEAMQVAWWLGAVAFMTGRDHIEGQVRIAWELWKKVHSRPEGDDDEDEGPQLDAWDIKYGRRAEELMPQAVESSLPKFSILDEDCQSTIPPFLAVEVDELPRGSDIEWQGLGSRCQQVKLVSLEDGTSTIADERYSYRSLELEPESSGMSFEERLRSLVTSHCQTSGLSQALLYTTLPVPEGIWPGQIIPCRSVWGREGRRLTAAAVLQKECKVDVNGVMSSPRGHEEQEAIPRSSTPASNSDVIAEDLRQFTRSPHPYHRTNGRLGSRTPPEYGDRLQPLSAYSKSSRTPSDSGTEADDESTGILRGLPAPPVRPRKGLRSGVNGSLDTDAWLPTLQPWPSFVRQSSRASRRSSSEETEYRFAEGKHIRRQRRVEILRRLVETALLLSVGAVVLVQEDARAIAWAWRKELAAHGITLITLYAAYPVLLRVSRSRRWRIWPSKSKRPFFSIPASFDPAPLLYPILIPIFVSLSLTNHLPTLLIPNLILSLSSLPAPVIPLQSWVNGFSVTHWMVTLVPIYASEHLSFDYTIPKPLSLRGHDVESLILLFPLHQALIPTLDFLLTTSILPAELQLLTTALINLYLFAASPHAEILKALLWLGGMCLFAACRHILRWEVALARIPSWKFRRSLSGPLSPRKFFNMIDHRLCQKLSRAGVSDEPTSDSDGPGGVPRPRKTKTRRESHEPVSAVDNLTAEQAFEQHARSQNRRRRHTISTFEEAVHEERVRTTPSGRRKKMMGPGLVSFLSMTAAQAQVRKWLYAIYVYAISLAIIMGPVRKYIAARALQGQDPFGWAVGYLLGNLSGVRFWVLMLNLEYWIQLPARPDADFQDPSCWLGWVEHVRQTDFGPANTRLLMIAYCVVVLVMGLAIVFQLSSVAEVDTRRKVFHGMMVLMFLPTVFVDPAFCALALALVLSVFLLLDLFRASQLPPISRPLTYFLAPYVDGRDHRGPVIISHIFLLIGCSIPLWLSLSDLDRNGEGPWAGWEVPTRDVSMVSGVICVGMGDAAASLIGRRYGRLKWFWGGGKSLEGSVAFMVAVSCGLLAVRAWLMVGGWAVTGTELAGAEASTVRFWLWTACKAILAASGTSATEAILTGCNDNVVVPVVLWLLVRGLGV</sequence>
<feature type="transmembrane region" description="Helical" evidence="16">
    <location>
        <begin position="979"/>
        <end position="996"/>
    </location>
</feature>
<evidence type="ECO:0000256" key="14">
    <source>
        <dbReference type="ARBA" id="ARBA00048108"/>
    </source>
</evidence>
<feature type="region of interest" description="Disordered" evidence="15">
    <location>
        <begin position="119"/>
        <end position="141"/>
    </location>
</feature>
<dbReference type="GO" id="GO:0016779">
    <property type="term" value="F:nucleotidyltransferase activity"/>
    <property type="evidence" value="ECO:0007669"/>
    <property type="project" value="UniProtKB-KW"/>
</dbReference>
<evidence type="ECO:0000313" key="18">
    <source>
        <dbReference type="EMBL" id="OOQ89126.1"/>
    </source>
</evidence>
<reference evidence="19" key="1">
    <citation type="submission" date="2015-09" db="EMBL/GenBank/DDBJ databases">
        <authorList>
            <person name="Fill T.P."/>
            <person name="Baretta J.F."/>
            <person name="de Almeida L.G."/>
            <person name="Rocha M."/>
            <person name="de Souza D.H."/>
            <person name="Malavazi I."/>
            <person name="Cerdeira L.T."/>
            <person name="Hong H."/>
            <person name="Samborskyy M."/>
            <person name="de Vasconcelos A.T."/>
            <person name="Leadlay P."/>
            <person name="Rodrigues-Filho E."/>
        </authorList>
    </citation>
    <scope>NUCLEOTIDE SEQUENCE [LARGE SCALE GENOMIC DNA]</scope>
    <source>
        <strain evidence="19">LaBioMMi 136</strain>
    </source>
</reference>
<dbReference type="InterPro" id="IPR002761">
    <property type="entry name" value="Diphthami_syn_dom"/>
</dbReference>
<dbReference type="InterPro" id="IPR032974">
    <property type="entry name" value="Polypren_kinase"/>
</dbReference>
<feature type="compositionally biased region" description="Polar residues" evidence="15">
    <location>
        <begin position="802"/>
        <end position="811"/>
    </location>
</feature>
<evidence type="ECO:0000256" key="7">
    <source>
        <dbReference type="ARBA" id="ARBA00022692"/>
    </source>
</evidence>
<dbReference type="Proteomes" id="UP000190744">
    <property type="component" value="Unassembled WGS sequence"/>
</dbReference>
<feature type="region of interest" description="Disordered" evidence="15">
    <location>
        <begin position="1223"/>
        <end position="1256"/>
    </location>
</feature>
<evidence type="ECO:0000313" key="19">
    <source>
        <dbReference type="Proteomes" id="UP000190744"/>
    </source>
</evidence>
<keyword evidence="18" id="KW-0548">Nucleotidyltransferase</keyword>
<keyword evidence="8" id="KW-0418">Kinase</keyword>
<comment type="caution">
    <text evidence="18">The sequence shown here is derived from an EMBL/GenBank/DDBJ whole genome shotgun (WGS) entry which is preliminary data.</text>
</comment>
<dbReference type="EC" id="2.7.1.108" evidence="4"/>
<evidence type="ECO:0000256" key="8">
    <source>
        <dbReference type="ARBA" id="ARBA00022777"/>
    </source>
</evidence>
<keyword evidence="9" id="KW-0256">Endoplasmic reticulum</keyword>
<dbReference type="GO" id="GO:0017178">
    <property type="term" value="F:diphthine-ammonia ligase activity"/>
    <property type="evidence" value="ECO:0007669"/>
    <property type="project" value="UniProtKB-EC"/>
</dbReference>
<keyword evidence="10 16" id="KW-1133">Transmembrane helix</keyword>
<name>A0A1S9RUQ9_PENBI</name>
<dbReference type="SUPFAM" id="SSF55298">
    <property type="entry name" value="YjgF-like"/>
    <property type="match status" value="2"/>
</dbReference>
<comment type="similarity">
    <text evidence="2">Belongs to the polyprenol kinase family.</text>
</comment>
<dbReference type="CDD" id="cd06156">
    <property type="entry name" value="eu_AANH_C_2"/>
    <property type="match status" value="1"/>
</dbReference>
<feature type="compositionally biased region" description="Polar residues" evidence="15">
    <location>
        <begin position="850"/>
        <end position="863"/>
    </location>
</feature>
<dbReference type="SUPFAM" id="SSF52402">
    <property type="entry name" value="Adenine nucleotide alpha hydrolases-like"/>
    <property type="match status" value="1"/>
</dbReference>
<evidence type="ECO:0000256" key="2">
    <source>
        <dbReference type="ARBA" id="ARBA00010794"/>
    </source>
</evidence>
<dbReference type="InterPro" id="IPR006175">
    <property type="entry name" value="YjgF/YER057c/UK114"/>
</dbReference>
<feature type="transmembrane region" description="Helical" evidence="16">
    <location>
        <begin position="1359"/>
        <end position="1382"/>
    </location>
</feature>
<dbReference type="Gene3D" id="3.40.50.620">
    <property type="entry name" value="HUPs"/>
    <property type="match status" value="1"/>
</dbReference>
<dbReference type="EC" id="6.3.1.14" evidence="3"/>
<comment type="subcellular location">
    <subcellularLocation>
        <location evidence="1">Endoplasmic reticulum membrane</location>
        <topology evidence="1">Multi-pass membrane protein</topology>
    </subcellularLocation>
</comment>
<feature type="transmembrane region" description="Helical" evidence="16">
    <location>
        <begin position="1326"/>
        <end position="1344"/>
    </location>
</feature>
<gene>
    <name evidence="18" type="ORF">PEBR_10738</name>
</gene>
<dbReference type="CDD" id="cd06155">
    <property type="entry name" value="eu_AANH_C_1"/>
    <property type="match status" value="1"/>
</dbReference>
<organism evidence="18 19">
    <name type="scientific">Penicillium brasilianum</name>
    <dbReference type="NCBI Taxonomy" id="104259"/>
    <lineage>
        <taxon>Eukaryota</taxon>
        <taxon>Fungi</taxon>
        <taxon>Dikarya</taxon>
        <taxon>Ascomycota</taxon>
        <taxon>Pezizomycotina</taxon>
        <taxon>Eurotiomycetes</taxon>
        <taxon>Eurotiomycetidae</taxon>
        <taxon>Eurotiales</taxon>
        <taxon>Aspergillaceae</taxon>
        <taxon>Penicillium</taxon>
    </lineage>
</organism>
<feature type="region of interest" description="Disordered" evidence="15">
    <location>
        <begin position="786"/>
        <end position="891"/>
    </location>
</feature>
<dbReference type="Gene3D" id="3.30.1330.40">
    <property type="entry name" value="RutC-like"/>
    <property type="match status" value="2"/>
</dbReference>
<evidence type="ECO:0000256" key="16">
    <source>
        <dbReference type="SAM" id="Phobius"/>
    </source>
</evidence>
<evidence type="ECO:0000256" key="1">
    <source>
        <dbReference type="ARBA" id="ARBA00004477"/>
    </source>
</evidence>
<evidence type="ECO:0000256" key="6">
    <source>
        <dbReference type="ARBA" id="ARBA00022679"/>
    </source>
</evidence>
<evidence type="ECO:0000256" key="9">
    <source>
        <dbReference type="ARBA" id="ARBA00022824"/>
    </source>
</evidence>
<dbReference type="FunFam" id="3.90.1490.10:FF:000004">
    <property type="entry name" value="ATP binding L-PSP endoribonuclease family protein"/>
    <property type="match status" value="1"/>
</dbReference>